<dbReference type="Pfam" id="PF05699">
    <property type="entry name" value="Dimer_Tnp_hAT"/>
    <property type="match status" value="1"/>
</dbReference>
<dbReference type="SUPFAM" id="SSF53098">
    <property type="entry name" value="Ribonuclease H-like"/>
    <property type="match status" value="1"/>
</dbReference>
<dbReference type="InterPro" id="IPR008906">
    <property type="entry name" value="HATC_C_dom"/>
</dbReference>
<feature type="domain" description="TTF-type" evidence="2">
    <location>
        <begin position="191"/>
        <end position="285"/>
    </location>
</feature>
<dbReference type="InterPro" id="IPR006580">
    <property type="entry name" value="Znf_TTF"/>
</dbReference>
<dbReference type="Ensembl" id="ENSOKIT00005001785.1">
    <property type="protein sequence ID" value="ENSOKIP00005001681.1"/>
    <property type="gene ID" value="ENSOKIG00005000846.1"/>
</dbReference>
<reference evidence="3" key="2">
    <citation type="submission" date="2025-09" db="UniProtKB">
        <authorList>
            <consortium name="Ensembl"/>
        </authorList>
    </citation>
    <scope>IDENTIFICATION</scope>
</reference>
<protein>
    <recommendedName>
        <fullName evidence="2">TTF-type domain-containing protein</fullName>
    </recommendedName>
</protein>
<dbReference type="GeneTree" id="ENSGT00940000157337"/>
<keyword evidence="4" id="KW-1185">Reference proteome</keyword>
<dbReference type="AlphaFoldDB" id="A0A8C7EZB8"/>
<name>A0A8C7EZB8_ONCKI</name>
<reference evidence="3" key="1">
    <citation type="submission" date="2025-08" db="UniProtKB">
        <authorList>
            <consortium name="Ensembl"/>
        </authorList>
    </citation>
    <scope>IDENTIFICATION</scope>
</reference>
<dbReference type="Pfam" id="PF14291">
    <property type="entry name" value="DUF4371"/>
    <property type="match status" value="1"/>
</dbReference>
<organism evidence="3 4">
    <name type="scientific">Oncorhynchus kisutch</name>
    <name type="common">Coho salmon</name>
    <name type="synonym">Salmo kisutch</name>
    <dbReference type="NCBI Taxonomy" id="8019"/>
    <lineage>
        <taxon>Eukaryota</taxon>
        <taxon>Metazoa</taxon>
        <taxon>Chordata</taxon>
        <taxon>Craniata</taxon>
        <taxon>Vertebrata</taxon>
        <taxon>Euteleostomi</taxon>
        <taxon>Actinopterygii</taxon>
        <taxon>Neopterygii</taxon>
        <taxon>Teleostei</taxon>
        <taxon>Protacanthopterygii</taxon>
        <taxon>Salmoniformes</taxon>
        <taxon>Salmonidae</taxon>
        <taxon>Salmoninae</taxon>
        <taxon>Oncorhynchus</taxon>
    </lineage>
</organism>
<dbReference type="GO" id="GO:0046983">
    <property type="term" value="F:protein dimerization activity"/>
    <property type="evidence" value="ECO:0007669"/>
    <property type="project" value="InterPro"/>
</dbReference>
<evidence type="ECO:0000313" key="3">
    <source>
        <dbReference type="Ensembl" id="ENSOKIP00005001681.1"/>
    </source>
</evidence>
<feature type="region of interest" description="Disordered" evidence="1">
    <location>
        <begin position="1"/>
        <end position="34"/>
    </location>
</feature>
<accession>A0A8C7EZB8</accession>
<dbReference type="PANTHER" id="PTHR45749">
    <property type="match status" value="1"/>
</dbReference>
<sequence length="863" mass="99296">MTRSHRDHIKTDCETQSDDVDSSREDSDIGQAHSLSSNGFTFNIIQIKEEETDFDVHETSEEHNGIRSNYHLDSIALHQDSLTIKTKTETDSVYISQGTTEIKTEHDSEIRVVKTETQVYAPSHSCPHCSCMFHTPQQLLVHTCQVANSDNIVDFLLKTQFNSLESTEKVRIKTEGRPLPEIKYIRKDDKVRRAFNTNWYKKYQWLTGSLSSSRLYCWPCLLFGTFEPWAKGGFSDLKNIDRSAKRHDESREHLNSYAKLKLLGQPSHCANHSLNEGLRIQAAQHNEKVRRNRDVLKRLIDSIAFLGMQELAFRGHDETESSANKGNFRELAEVIARYDALLAQHMESSTVFTGMSRTIQNDLITAIASSIRSEIKSEVDAAPFFSWQMDETTDHSQLSVIVRYVDDRGCVQERFLGYFDVSAGRDAQSVFDLVNSEMSEFNFVEKLVAQTYDGAAVMASDLNGLQAKVRAVAPRATFVHCYAHPLNSVLSQSVKSMPKTKVFFATLGGFATFFCKSTNRMLLEKADCASLPKNAPTHWNFTSRVVNTVAKNFEHLLDTFTSITEHPNMDDDTIFDANGFKTQLEDFHFIFLLLTFEYIFACTDVVFDSVQQNAMDVEFCKRRIENLLLKIEEHKSEEEFSAIYQKASNMTDDPELMHRRKRRQGTQDVLQTYKSLYDSIHDNIKTQIAQRFQSLDSRRYMELLDDEKFESFRSEFPANAMESLSQSYGCFFNMEKLKNELQVFYCGEELQGNSRKLCDRILHFKGCGLNEVMPEVYRLMCLVATIGATSAGVESRFSRLKRLKSYTKNTMGQERLKNLAILSIERRILKSLQKNPHWYERVIDQFANQTMRRMDFIFKVTLN</sequence>
<dbReference type="InterPro" id="IPR025398">
    <property type="entry name" value="DUF4371"/>
</dbReference>
<dbReference type="SMART" id="SM00597">
    <property type="entry name" value="ZnF_TTF"/>
    <property type="match status" value="1"/>
</dbReference>
<evidence type="ECO:0000313" key="4">
    <source>
        <dbReference type="Proteomes" id="UP000694557"/>
    </source>
</evidence>
<dbReference type="InterPro" id="IPR012337">
    <property type="entry name" value="RNaseH-like_sf"/>
</dbReference>
<evidence type="ECO:0000259" key="2">
    <source>
        <dbReference type="SMART" id="SM00597"/>
    </source>
</evidence>
<dbReference type="Proteomes" id="UP000694557">
    <property type="component" value="Unassembled WGS sequence"/>
</dbReference>
<evidence type="ECO:0000256" key="1">
    <source>
        <dbReference type="SAM" id="MobiDB-lite"/>
    </source>
</evidence>
<proteinExistence type="predicted"/>
<dbReference type="PANTHER" id="PTHR45749:SF28">
    <property type="entry name" value="ZINC FINGER MYM-TYPE PROTEIN 1-LIKE-RELATED"/>
    <property type="match status" value="1"/>
</dbReference>